<protein>
    <submittedName>
        <fullName evidence="1">Ester cyclase</fullName>
    </submittedName>
</protein>
<dbReference type="Gene3D" id="3.10.450.50">
    <property type="match status" value="1"/>
</dbReference>
<reference evidence="1 2" key="1">
    <citation type="submission" date="2021-01" db="EMBL/GenBank/DDBJ databases">
        <title>Azospirillum sp. YIM DDC1 draft genome.</title>
        <authorList>
            <person name="Wang Y.-X."/>
        </authorList>
    </citation>
    <scope>NUCLEOTIDE SEQUENCE [LARGE SCALE GENOMIC DNA]</scope>
    <source>
        <strain evidence="1 2">YIM DDC1</strain>
    </source>
</reference>
<evidence type="ECO:0000313" key="1">
    <source>
        <dbReference type="EMBL" id="MBK4720901.1"/>
    </source>
</evidence>
<dbReference type="PANTHER" id="PTHR38436">
    <property type="entry name" value="POLYKETIDE CYCLASE SNOAL-LIKE DOMAIN"/>
    <property type="match status" value="1"/>
</dbReference>
<name>A0ABS1I1G8_9PROT</name>
<dbReference type="RefSeq" id="WP_200485895.1">
    <property type="nucleotide sequence ID" value="NZ_JAEPIV010000010.1"/>
</dbReference>
<dbReference type="Pfam" id="PF07366">
    <property type="entry name" value="SnoaL"/>
    <property type="match status" value="1"/>
</dbReference>
<dbReference type="InterPro" id="IPR009959">
    <property type="entry name" value="Cyclase_SnoaL-like"/>
</dbReference>
<organism evidence="1 2">
    <name type="scientific">Azospirillum aestuarii</name>
    <dbReference type="NCBI Taxonomy" id="2802052"/>
    <lineage>
        <taxon>Bacteria</taxon>
        <taxon>Pseudomonadati</taxon>
        <taxon>Pseudomonadota</taxon>
        <taxon>Alphaproteobacteria</taxon>
        <taxon>Rhodospirillales</taxon>
        <taxon>Azospirillaceae</taxon>
        <taxon>Azospirillum</taxon>
    </lineage>
</organism>
<dbReference type="SUPFAM" id="SSF54427">
    <property type="entry name" value="NTF2-like"/>
    <property type="match status" value="1"/>
</dbReference>
<accession>A0ABS1I1G8</accession>
<sequence length="154" mass="16782">MSSTPQSQAAIAVVRRNTEEVQGRGDYALFEELFAPDYIDHTPQPGGTPDRAGTLRLYKTLRAAFPDFHADIHWQVADGDLVTTYKTYHGTHRGPFLGIAPTGKAIAFETVDAMRVHEGRIVEHWGVANLYKLLEQLGALTVAQSPTQPGGAPA</sequence>
<dbReference type="Proteomes" id="UP000654452">
    <property type="component" value="Unassembled WGS sequence"/>
</dbReference>
<keyword evidence="2" id="KW-1185">Reference proteome</keyword>
<dbReference type="PANTHER" id="PTHR38436:SF1">
    <property type="entry name" value="ESTER CYCLASE"/>
    <property type="match status" value="1"/>
</dbReference>
<dbReference type="InterPro" id="IPR032710">
    <property type="entry name" value="NTF2-like_dom_sf"/>
</dbReference>
<dbReference type="EMBL" id="JAEPIV010000010">
    <property type="protein sequence ID" value="MBK4720901.1"/>
    <property type="molecule type" value="Genomic_DNA"/>
</dbReference>
<evidence type="ECO:0000313" key="2">
    <source>
        <dbReference type="Proteomes" id="UP000654452"/>
    </source>
</evidence>
<proteinExistence type="predicted"/>
<gene>
    <name evidence="1" type="ORF">JJL56_18715</name>
</gene>
<comment type="caution">
    <text evidence="1">The sequence shown here is derived from an EMBL/GenBank/DDBJ whole genome shotgun (WGS) entry which is preliminary data.</text>
</comment>